<evidence type="ECO:0000259" key="9">
    <source>
        <dbReference type="PROSITE" id="PS50821"/>
    </source>
</evidence>
<dbReference type="CDD" id="cd04658">
    <property type="entry name" value="Piwi_piwi-like_Euk"/>
    <property type="match status" value="1"/>
</dbReference>
<dbReference type="HOGENOM" id="CLU_008813_0_0_1"/>
<dbReference type="CDD" id="cd02845">
    <property type="entry name" value="PAZ_piwi_like"/>
    <property type="match status" value="1"/>
</dbReference>
<dbReference type="PROSITE" id="PS50821">
    <property type="entry name" value="PAZ"/>
    <property type="match status" value="1"/>
</dbReference>
<dbReference type="InterPro" id="IPR003165">
    <property type="entry name" value="Piwi"/>
</dbReference>
<dbReference type="GO" id="GO:0005737">
    <property type="term" value="C:cytoplasm"/>
    <property type="evidence" value="ECO:0007669"/>
    <property type="project" value="UniProtKB-SubCell"/>
</dbReference>
<evidence type="ECO:0000259" key="10">
    <source>
        <dbReference type="PROSITE" id="PS50822"/>
    </source>
</evidence>
<feature type="domain" description="Piwi" evidence="10">
    <location>
        <begin position="553"/>
        <end position="845"/>
    </location>
</feature>
<evidence type="ECO:0000256" key="6">
    <source>
        <dbReference type="ARBA" id="ARBA00023158"/>
    </source>
</evidence>
<feature type="domain" description="PAZ" evidence="9">
    <location>
        <begin position="279"/>
        <end position="387"/>
    </location>
</feature>
<evidence type="ECO:0000313" key="12">
    <source>
        <dbReference type="EnsemblMetazoa" id="CapteP154759"/>
    </source>
</evidence>
<dbReference type="InterPro" id="IPR012337">
    <property type="entry name" value="RNaseH-like_sf"/>
</dbReference>
<evidence type="ECO:0000256" key="1">
    <source>
        <dbReference type="ARBA" id="ARBA00004496"/>
    </source>
</evidence>
<evidence type="ECO:0000256" key="2">
    <source>
        <dbReference type="ARBA" id="ARBA00022473"/>
    </source>
</evidence>
<evidence type="ECO:0000256" key="4">
    <source>
        <dbReference type="ARBA" id="ARBA00022782"/>
    </source>
</evidence>
<dbReference type="OrthoDB" id="445936at2759"/>
<comment type="subcellular location">
    <subcellularLocation>
        <location evidence="1">Cytoplasm</location>
    </subcellularLocation>
</comment>
<dbReference type="AlphaFoldDB" id="R7T852"/>
<dbReference type="FunFam" id="3.30.420.10:FF:000014">
    <property type="entry name" value="Piwi-like RNA-mediated gene silencing 1"/>
    <property type="match status" value="1"/>
</dbReference>
<evidence type="ECO:0000313" key="13">
    <source>
        <dbReference type="Proteomes" id="UP000014760"/>
    </source>
</evidence>
<evidence type="ECO:0000256" key="3">
    <source>
        <dbReference type="ARBA" id="ARBA00022490"/>
    </source>
</evidence>
<accession>R7T852</accession>
<organism evidence="11">
    <name type="scientific">Capitella teleta</name>
    <name type="common">Polychaete worm</name>
    <dbReference type="NCBI Taxonomy" id="283909"/>
    <lineage>
        <taxon>Eukaryota</taxon>
        <taxon>Metazoa</taxon>
        <taxon>Spiralia</taxon>
        <taxon>Lophotrochozoa</taxon>
        <taxon>Annelida</taxon>
        <taxon>Polychaeta</taxon>
        <taxon>Sedentaria</taxon>
        <taxon>Scolecida</taxon>
        <taxon>Capitellidae</taxon>
        <taxon>Capitella</taxon>
    </lineage>
</organism>
<evidence type="ECO:0000256" key="7">
    <source>
        <dbReference type="ARBA" id="ARBA00038291"/>
    </source>
</evidence>
<dbReference type="GO" id="GO:0031047">
    <property type="term" value="P:regulatory ncRNA-mediated gene silencing"/>
    <property type="evidence" value="ECO:0007669"/>
    <property type="project" value="UniProtKB-KW"/>
</dbReference>
<keyword evidence="2" id="KW-0217">Developmental protein</keyword>
<dbReference type="FunCoup" id="R7T852">
    <property type="interactions" value="50"/>
</dbReference>
<dbReference type="GO" id="GO:0003723">
    <property type="term" value="F:RNA binding"/>
    <property type="evidence" value="ECO:0007669"/>
    <property type="project" value="UniProtKB-KW"/>
</dbReference>
<dbReference type="PANTHER" id="PTHR22891">
    <property type="entry name" value="EUKARYOTIC TRANSLATION INITIATION FACTOR 2C"/>
    <property type="match status" value="1"/>
</dbReference>
<keyword evidence="5" id="KW-0694">RNA-binding</keyword>
<keyword evidence="6" id="KW-0943">RNA-mediated gene silencing</keyword>
<feature type="compositionally biased region" description="Pro residues" evidence="8">
    <location>
        <begin position="38"/>
        <end position="50"/>
    </location>
</feature>
<dbReference type="SUPFAM" id="SSF101690">
    <property type="entry name" value="PAZ domain"/>
    <property type="match status" value="1"/>
</dbReference>
<reference evidence="13" key="1">
    <citation type="submission" date="2012-12" db="EMBL/GenBank/DDBJ databases">
        <authorList>
            <person name="Hellsten U."/>
            <person name="Grimwood J."/>
            <person name="Chapman J.A."/>
            <person name="Shapiro H."/>
            <person name="Aerts A."/>
            <person name="Otillar R.P."/>
            <person name="Terry A.Y."/>
            <person name="Boore J.L."/>
            <person name="Simakov O."/>
            <person name="Marletaz F."/>
            <person name="Cho S.-J."/>
            <person name="Edsinger-Gonzales E."/>
            <person name="Havlak P."/>
            <person name="Kuo D.-H."/>
            <person name="Larsson T."/>
            <person name="Lv J."/>
            <person name="Arendt D."/>
            <person name="Savage R."/>
            <person name="Osoegawa K."/>
            <person name="de Jong P."/>
            <person name="Lindberg D.R."/>
            <person name="Seaver E.C."/>
            <person name="Weisblat D.A."/>
            <person name="Putnam N.H."/>
            <person name="Grigoriev I.V."/>
            <person name="Rokhsar D.S."/>
        </authorList>
    </citation>
    <scope>NUCLEOTIDE SEQUENCE</scope>
    <source>
        <strain evidence="13">I ESC-2004</strain>
    </source>
</reference>
<dbReference type="EnsemblMetazoa" id="CapteT154759">
    <property type="protein sequence ID" value="CapteP154759"/>
    <property type="gene ID" value="CapteG154759"/>
</dbReference>
<keyword evidence="3" id="KW-0963">Cytoplasm</keyword>
<evidence type="ECO:0000313" key="11">
    <source>
        <dbReference type="EMBL" id="ELT87139.1"/>
    </source>
</evidence>
<gene>
    <name evidence="11" type="ORF">CAPTEDRAFT_154759</name>
</gene>
<dbReference type="InterPro" id="IPR003100">
    <property type="entry name" value="PAZ_dom"/>
</dbReference>
<dbReference type="STRING" id="283909.R7T852"/>
<dbReference type="Pfam" id="PF02171">
    <property type="entry name" value="Piwi"/>
    <property type="match status" value="1"/>
</dbReference>
<dbReference type="Pfam" id="PF02170">
    <property type="entry name" value="PAZ"/>
    <property type="match status" value="1"/>
</dbReference>
<dbReference type="EMBL" id="AMQN01016043">
    <property type="status" value="NOT_ANNOTATED_CDS"/>
    <property type="molecule type" value="Genomic_DNA"/>
</dbReference>
<evidence type="ECO:0000256" key="8">
    <source>
        <dbReference type="SAM" id="MobiDB-lite"/>
    </source>
</evidence>
<dbReference type="Gene3D" id="3.40.50.2300">
    <property type="match status" value="1"/>
</dbReference>
<protein>
    <submittedName>
        <fullName evidence="12">Piwi1</fullName>
    </submittedName>
</protein>
<keyword evidence="4" id="KW-0221">Differentiation</keyword>
<dbReference type="OMA" id="RRDFHDT"/>
<keyword evidence="13" id="KW-1185">Reference proteome</keyword>
<dbReference type="Proteomes" id="UP000014760">
    <property type="component" value="Unassembled WGS sequence"/>
</dbReference>
<dbReference type="InterPro" id="IPR036085">
    <property type="entry name" value="PAZ_dom_sf"/>
</dbReference>
<dbReference type="Gene3D" id="2.170.260.10">
    <property type="entry name" value="paz domain"/>
    <property type="match status" value="1"/>
</dbReference>
<dbReference type="SMART" id="SM00950">
    <property type="entry name" value="Piwi"/>
    <property type="match status" value="1"/>
</dbReference>
<dbReference type="Pfam" id="PF23278">
    <property type="entry name" value="Piwi_N"/>
    <property type="match status" value="1"/>
</dbReference>
<reference evidence="12" key="3">
    <citation type="submission" date="2015-06" db="UniProtKB">
        <authorList>
            <consortium name="EnsemblMetazoa"/>
        </authorList>
    </citation>
    <scope>IDENTIFICATION</scope>
</reference>
<feature type="region of interest" description="Disordered" evidence="8">
    <location>
        <begin position="1"/>
        <end position="85"/>
    </location>
</feature>
<reference evidence="11 13" key="2">
    <citation type="journal article" date="2013" name="Nature">
        <title>Insights into bilaterian evolution from three spiralian genomes.</title>
        <authorList>
            <person name="Simakov O."/>
            <person name="Marletaz F."/>
            <person name="Cho S.J."/>
            <person name="Edsinger-Gonzales E."/>
            <person name="Havlak P."/>
            <person name="Hellsten U."/>
            <person name="Kuo D.H."/>
            <person name="Larsson T."/>
            <person name="Lv J."/>
            <person name="Arendt D."/>
            <person name="Savage R."/>
            <person name="Osoegawa K."/>
            <person name="de Jong P."/>
            <person name="Grimwood J."/>
            <person name="Chapman J.A."/>
            <person name="Shapiro H."/>
            <person name="Aerts A."/>
            <person name="Otillar R.P."/>
            <person name="Terry A.Y."/>
            <person name="Boore J.L."/>
            <person name="Grigoriev I.V."/>
            <person name="Lindberg D.R."/>
            <person name="Seaver E.C."/>
            <person name="Weisblat D.A."/>
            <person name="Putnam N.H."/>
            <person name="Rokhsar D.S."/>
        </authorList>
    </citation>
    <scope>NUCLEOTIDE SEQUENCE</scope>
    <source>
        <strain evidence="11 13">I ESC-2004</strain>
    </source>
</reference>
<dbReference type="SMART" id="SM00949">
    <property type="entry name" value="PAZ"/>
    <property type="match status" value="1"/>
</dbReference>
<dbReference type="GO" id="GO:0030154">
    <property type="term" value="P:cell differentiation"/>
    <property type="evidence" value="ECO:0007669"/>
    <property type="project" value="UniProtKB-KW"/>
</dbReference>
<dbReference type="Gene3D" id="3.30.420.10">
    <property type="entry name" value="Ribonuclease H-like superfamily/Ribonuclease H"/>
    <property type="match status" value="1"/>
</dbReference>
<sequence length="859" mass="96756">MTGRARGRARGRGSRQPQQQQQAAPGAPRPAAAAAPSQQPPPPQQAPPPQQQAAAAAAPPCQPGPPTRQMASMSMGAAQGGRPRRGEYVAAPVTRPSHVMVKHGDYGNRVCMYTNTFAMSLGEGRAICQYHVNYTPPVESRGLRMRLVNEQKEMLGPVKIFDGMILYLGRKLDQVKTEYMGQTKEGDNIKVSIEFTGEVQPGTQSYMQILNIMMRRNLGALGMKLIGKNYFMPSRKVVEPQYGYEIYPGYTTAIHPFDGGVQLICDVAHKILRPHSVLDIMYDMHRNARGGNFHENCTKKLVGEIVMTTYNNKTYRIDDISWDVHPTNTFKQRDGTDITFNEYYKKQYDKKLEDMQQPMLISRPKKKDEREGAGDLLLVPELCRLTGISEEARADFMVMKNLSVFTRVSPQGRMERLIEFLTEMQKNEEVVKSMEGMGLAFANGLTRITGRNLGCERLVQGDGQQFGYVPKEADWSREMRGHKLKSCPPLQHWSILFSRQNEGQARDLHETLRRVSGAMGMRLGDPNMVKLPDGYTQTFINALRQNVTDRTQLVVCVLPSNKKDLYDSIKKFCCCEKPVPSQCIIQRTLNKKQMLMSVCTKVAVQMNCKLGGEVWAVDIPPKGLMVIGIDTYHDSAQKGRSIGAFVASTNNTLTKYYSRCCFQTTGQELMSGLQICMRDALKHYMEQNRTLPERVFIYRDGVGDGQVDHVANSEVKQIMECFKTVGTDYAPKTAVIIVTKRINNRFFEPQRDGLGNPLPGTVVDTVVTRPEWYDFFLVSQSVRQGTVSPTHYNVVHDSSGMSPNHLQRLTYKLCHLYYNWPGTIRVPAPCQYAHKLAFLVGQSLHRDPGITLSDKLFFL</sequence>
<dbReference type="EMBL" id="KB312483">
    <property type="protein sequence ID" value="ELT87139.1"/>
    <property type="molecule type" value="Genomic_DNA"/>
</dbReference>
<feature type="compositionally biased region" description="Low complexity" evidence="8">
    <location>
        <begin position="14"/>
        <end position="37"/>
    </location>
</feature>
<evidence type="ECO:0000256" key="5">
    <source>
        <dbReference type="ARBA" id="ARBA00022884"/>
    </source>
</evidence>
<comment type="similarity">
    <text evidence="7">Belongs to the argonaute family. Piwi subfamily.</text>
</comment>
<dbReference type="InterPro" id="IPR036397">
    <property type="entry name" value="RNaseH_sf"/>
</dbReference>
<dbReference type="SUPFAM" id="SSF53098">
    <property type="entry name" value="Ribonuclease H-like"/>
    <property type="match status" value="1"/>
</dbReference>
<feature type="compositionally biased region" description="Basic residues" evidence="8">
    <location>
        <begin position="1"/>
        <end position="13"/>
    </location>
</feature>
<dbReference type="FunFam" id="2.170.260.10:FF:000003">
    <property type="entry name" value="Piwi-like RNA-mediated gene silencing 2"/>
    <property type="match status" value="1"/>
</dbReference>
<dbReference type="PROSITE" id="PS50822">
    <property type="entry name" value="PIWI"/>
    <property type="match status" value="1"/>
</dbReference>
<proteinExistence type="inferred from homology"/>
<name>R7T852_CAPTE</name>